<evidence type="ECO:0000256" key="1">
    <source>
        <dbReference type="SAM" id="MobiDB-lite"/>
    </source>
</evidence>
<feature type="region of interest" description="Disordered" evidence="1">
    <location>
        <begin position="15"/>
        <end position="38"/>
    </location>
</feature>
<feature type="compositionally biased region" description="Polar residues" evidence="1">
    <location>
        <begin position="20"/>
        <end position="29"/>
    </location>
</feature>
<reference evidence="3" key="1">
    <citation type="submission" date="2022-11" db="UniProtKB">
        <authorList>
            <consortium name="WormBaseParasite"/>
        </authorList>
    </citation>
    <scope>IDENTIFICATION</scope>
</reference>
<organism evidence="2 3">
    <name type="scientific">Ditylenchus dipsaci</name>
    <dbReference type="NCBI Taxonomy" id="166011"/>
    <lineage>
        <taxon>Eukaryota</taxon>
        <taxon>Metazoa</taxon>
        <taxon>Ecdysozoa</taxon>
        <taxon>Nematoda</taxon>
        <taxon>Chromadorea</taxon>
        <taxon>Rhabditida</taxon>
        <taxon>Tylenchina</taxon>
        <taxon>Tylenchomorpha</taxon>
        <taxon>Sphaerularioidea</taxon>
        <taxon>Anguinidae</taxon>
        <taxon>Anguininae</taxon>
        <taxon>Ditylenchus</taxon>
    </lineage>
</organism>
<protein>
    <submittedName>
        <fullName evidence="3">Uncharacterized protein</fullName>
    </submittedName>
</protein>
<evidence type="ECO:0000313" key="3">
    <source>
        <dbReference type="WBParaSite" id="jg11501.2"/>
    </source>
</evidence>
<dbReference type="Proteomes" id="UP000887574">
    <property type="component" value="Unplaced"/>
</dbReference>
<sequence length="144" mass="15913">MSSLDEQLALFEKEMRSATEEPSNGQTSIGGAPQKYETNPNAALRAGMKMSFSGPVLPSLKLVQALLLSLFRIRAPSHPIANFIRGTPQIPVVPSQPVTIESGPTLYNTSTKANKKDESTVKRKEELPPLPRQVLLRQWLYLQT</sequence>
<keyword evidence="2" id="KW-1185">Reference proteome</keyword>
<accession>A0A915CRY6</accession>
<name>A0A915CRY6_9BILA</name>
<dbReference type="WBParaSite" id="jg11501.2">
    <property type="protein sequence ID" value="jg11501.2"/>
    <property type="gene ID" value="jg11501"/>
</dbReference>
<evidence type="ECO:0000313" key="2">
    <source>
        <dbReference type="Proteomes" id="UP000887574"/>
    </source>
</evidence>
<dbReference type="AlphaFoldDB" id="A0A915CRY6"/>
<proteinExistence type="predicted"/>